<evidence type="ECO:0000313" key="10">
    <source>
        <dbReference type="EMBL" id="MFN2977223.1"/>
    </source>
</evidence>
<reference evidence="10 11" key="1">
    <citation type="submission" date="2024-12" db="EMBL/GenBank/DDBJ databases">
        <authorList>
            <person name="Lee Y."/>
        </authorList>
    </citation>
    <scope>NUCLEOTIDE SEQUENCE [LARGE SCALE GENOMIC DNA]</scope>
    <source>
        <strain evidence="10 11">03SUJ4</strain>
    </source>
</reference>
<proteinExistence type="predicted"/>
<dbReference type="Gene3D" id="1.20.1250.20">
    <property type="entry name" value="MFS general substrate transporter like domains"/>
    <property type="match status" value="1"/>
</dbReference>
<feature type="compositionally biased region" description="Low complexity" evidence="7">
    <location>
        <begin position="13"/>
        <end position="26"/>
    </location>
</feature>
<keyword evidence="3" id="KW-1003">Cell membrane</keyword>
<dbReference type="PROSITE" id="PS50850">
    <property type="entry name" value="MFS"/>
    <property type="match status" value="1"/>
</dbReference>
<feature type="transmembrane region" description="Helical" evidence="8">
    <location>
        <begin position="81"/>
        <end position="103"/>
    </location>
</feature>
<protein>
    <submittedName>
        <fullName evidence="10">MFS transporter</fullName>
    </submittedName>
</protein>
<feature type="transmembrane region" description="Helical" evidence="8">
    <location>
        <begin position="328"/>
        <end position="346"/>
    </location>
</feature>
<dbReference type="PANTHER" id="PTHR23513:SF11">
    <property type="entry name" value="STAPHYLOFERRIN A TRANSPORTER"/>
    <property type="match status" value="1"/>
</dbReference>
<feature type="transmembrane region" description="Helical" evidence="8">
    <location>
        <begin position="123"/>
        <end position="148"/>
    </location>
</feature>
<evidence type="ECO:0000313" key="11">
    <source>
        <dbReference type="Proteomes" id="UP001634747"/>
    </source>
</evidence>
<keyword evidence="4 8" id="KW-0812">Transmembrane</keyword>
<feature type="compositionally biased region" description="Polar residues" evidence="7">
    <location>
        <begin position="1"/>
        <end position="12"/>
    </location>
</feature>
<evidence type="ECO:0000256" key="8">
    <source>
        <dbReference type="SAM" id="Phobius"/>
    </source>
</evidence>
<feature type="transmembrane region" description="Helical" evidence="8">
    <location>
        <begin position="352"/>
        <end position="374"/>
    </location>
</feature>
<evidence type="ECO:0000256" key="7">
    <source>
        <dbReference type="SAM" id="MobiDB-lite"/>
    </source>
</evidence>
<evidence type="ECO:0000256" key="5">
    <source>
        <dbReference type="ARBA" id="ARBA00022989"/>
    </source>
</evidence>
<keyword evidence="2" id="KW-0813">Transport</keyword>
<name>A0ABW9KPC6_9BACT</name>
<dbReference type="InterPro" id="IPR010290">
    <property type="entry name" value="TM_effector"/>
</dbReference>
<dbReference type="CDD" id="cd06173">
    <property type="entry name" value="MFS_MefA_like"/>
    <property type="match status" value="1"/>
</dbReference>
<dbReference type="Proteomes" id="UP001634747">
    <property type="component" value="Unassembled WGS sequence"/>
</dbReference>
<dbReference type="Pfam" id="PF05977">
    <property type="entry name" value="MFS_3"/>
    <property type="match status" value="1"/>
</dbReference>
<gene>
    <name evidence="10" type="ORF">ACK2TP_15745</name>
</gene>
<evidence type="ECO:0000256" key="4">
    <source>
        <dbReference type="ARBA" id="ARBA00022692"/>
    </source>
</evidence>
<evidence type="ECO:0000256" key="3">
    <source>
        <dbReference type="ARBA" id="ARBA00022475"/>
    </source>
</evidence>
<dbReference type="PANTHER" id="PTHR23513">
    <property type="entry name" value="INTEGRAL MEMBRANE EFFLUX PROTEIN-RELATED"/>
    <property type="match status" value="1"/>
</dbReference>
<dbReference type="SUPFAM" id="SSF103473">
    <property type="entry name" value="MFS general substrate transporter"/>
    <property type="match status" value="1"/>
</dbReference>
<organism evidence="10 11">
    <name type="scientific">Terriglobus aquaticus</name>
    <dbReference type="NCBI Taxonomy" id="940139"/>
    <lineage>
        <taxon>Bacteria</taxon>
        <taxon>Pseudomonadati</taxon>
        <taxon>Acidobacteriota</taxon>
        <taxon>Terriglobia</taxon>
        <taxon>Terriglobales</taxon>
        <taxon>Acidobacteriaceae</taxon>
        <taxon>Terriglobus</taxon>
    </lineage>
</organism>
<feature type="region of interest" description="Disordered" evidence="7">
    <location>
        <begin position="1"/>
        <end position="35"/>
    </location>
</feature>
<comment type="subcellular location">
    <subcellularLocation>
        <location evidence="1">Cell membrane</location>
        <topology evidence="1">Multi-pass membrane protein</topology>
    </subcellularLocation>
</comment>
<comment type="caution">
    <text evidence="10">The sequence shown here is derived from an EMBL/GenBank/DDBJ whole genome shotgun (WGS) entry which is preliminary data.</text>
</comment>
<dbReference type="RefSeq" id="WP_263414607.1">
    <property type="nucleotide sequence ID" value="NZ_BAABBH010000001.1"/>
</dbReference>
<keyword evidence="11" id="KW-1185">Reference proteome</keyword>
<sequence>MNSSDQTVEQGQSSAAISPNPSAPEATPSVSPATTRASGFAPLRYPLFRDRWIASTVSNLGTWMQDTSGTWLMTALTGSPLLIALMQTAASAPVLLLGIFAGATADIFDRRRLLLFWQAWQMAAVALLAVLAFTGVIGPVWLLLLTFLMNIGSAMNNPAWQAIVPELIPRSELPNAVALASASNNLARAVGPALGGLLMAAFIHETTGAGWTFALNAASFAAVIWVLYVWKRQPLFRSALPAERLMGSVETGFRFLRYSPVLQATFVRAFLFTFSVAAVWSLLAVVAHRHLGQGALGYGILNGSMGLGAVLAAFLLPRVRARFTYDQILAASSAQYISTLLVLAFARTTWPIILFLIAGGFAWVCTMSSLNVSVQLNAPGWVQARALGMYQMVFQGGLAIGSVVWGYVAEHSSVKVAMCASAATMAVSLPLTLRLHVMRGTVPDLSPYQWKRPVPHLELEPQPEDGPVRILVDYSVPTERYNEFVHAIHQLRDVRLRSGAIRWGVFRDGNDPERLEESFVMESWLEYLRSRERMTTADATLLQTVRSMHKGDESPRVTHQVYAKEVQAAS</sequence>
<evidence type="ECO:0000256" key="1">
    <source>
        <dbReference type="ARBA" id="ARBA00004651"/>
    </source>
</evidence>
<keyword evidence="6 8" id="KW-0472">Membrane</keyword>
<feature type="transmembrane region" description="Helical" evidence="8">
    <location>
        <begin position="209"/>
        <end position="230"/>
    </location>
</feature>
<evidence type="ECO:0000256" key="6">
    <source>
        <dbReference type="ARBA" id="ARBA00023136"/>
    </source>
</evidence>
<accession>A0ABW9KPC6</accession>
<dbReference type="EMBL" id="JBJYXY010000001">
    <property type="protein sequence ID" value="MFN2977223.1"/>
    <property type="molecule type" value="Genomic_DNA"/>
</dbReference>
<feature type="transmembrane region" description="Helical" evidence="8">
    <location>
        <begin position="386"/>
        <end position="408"/>
    </location>
</feature>
<evidence type="ECO:0000256" key="2">
    <source>
        <dbReference type="ARBA" id="ARBA00022448"/>
    </source>
</evidence>
<feature type="transmembrane region" description="Helical" evidence="8">
    <location>
        <begin position="261"/>
        <end position="283"/>
    </location>
</feature>
<dbReference type="InterPro" id="IPR036259">
    <property type="entry name" value="MFS_trans_sf"/>
</dbReference>
<keyword evidence="5 8" id="KW-1133">Transmembrane helix</keyword>
<feature type="domain" description="Major facilitator superfamily (MFS) profile" evidence="9">
    <location>
        <begin position="47"/>
        <end position="440"/>
    </location>
</feature>
<feature type="transmembrane region" description="Helical" evidence="8">
    <location>
        <begin position="295"/>
        <end position="316"/>
    </location>
</feature>
<dbReference type="InterPro" id="IPR020846">
    <property type="entry name" value="MFS_dom"/>
</dbReference>
<evidence type="ECO:0000259" key="9">
    <source>
        <dbReference type="PROSITE" id="PS50850"/>
    </source>
</evidence>